<dbReference type="Pfam" id="PF03544">
    <property type="entry name" value="TonB_C"/>
    <property type="match status" value="1"/>
</dbReference>
<dbReference type="KEGG" id="fpal:HYN49_11640"/>
<dbReference type="RefSeq" id="WP_108904274.1">
    <property type="nucleotide sequence ID" value="NZ_CP029187.1"/>
</dbReference>
<organism evidence="2 3">
    <name type="scientific">Flavobacterium pallidum</name>
    <dbReference type="NCBI Taxonomy" id="2172098"/>
    <lineage>
        <taxon>Bacteria</taxon>
        <taxon>Pseudomonadati</taxon>
        <taxon>Bacteroidota</taxon>
        <taxon>Flavobacteriia</taxon>
        <taxon>Flavobacteriales</taxon>
        <taxon>Flavobacteriaceae</taxon>
        <taxon>Flavobacterium</taxon>
    </lineage>
</organism>
<evidence type="ECO:0000313" key="3">
    <source>
        <dbReference type="Proteomes" id="UP000244937"/>
    </source>
</evidence>
<dbReference type="Proteomes" id="UP000244937">
    <property type="component" value="Chromosome"/>
</dbReference>
<name>A0A2S1SJH0_9FLAO</name>
<reference evidence="2 3" key="1">
    <citation type="submission" date="2018-05" db="EMBL/GenBank/DDBJ databases">
        <title>Genome sequencing of Flavobacterium sp. HYN0049.</title>
        <authorList>
            <person name="Yi H."/>
            <person name="Baek C."/>
        </authorList>
    </citation>
    <scope>NUCLEOTIDE SEQUENCE [LARGE SCALE GENOMIC DNA]</scope>
    <source>
        <strain evidence="2 3">HYN0049</strain>
    </source>
</reference>
<sequence>MKTKFAMILMGLVTLCGSAQDKIYKDKKNKPTTPDLAESYEISTFSDDKIHQTIRTYRMDGSPISESGFMMLENGAMPEGKSTLYNPDGSVAWFASYNKGGLEGESKAFWPGGALKREEVFSENKLVTGKCYDKDGKEIPYFPREKRPEYPGGMREAYKFIGDNFHVKGNKSGTIFLTFVIASDGSVTEVEVKKGISKRLDNEAIRVLESMPKWIPGTQEGIAVKVSYSLPIKVAAQE</sequence>
<dbReference type="PANTHER" id="PTHR33446">
    <property type="entry name" value="PROTEIN TONB-RELATED"/>
    <property type="match status" value="1"/>
</dbReference>
<gene>
    <name evidence="2" type="ORF">HYN49_11640</name>
</gene>
<proteinExistence type="predicted"/>
<protein>
    <recommendedName>
        <fullName evidence="1">TonB C-terminal domain-containing protein</fullName>
    </recommendedName>
</protein>
<dbReference type="InterPro" id="IPR051045">
    <property type="entry name" value="TonB-dependent_transducer"/>
</dbReference>
<dbReference type="SUPFAM" id="SSF82185">
    <property type="entry name" value="Histone H3 K4-specific methyltransferase SET7/9 N-terminal domain"/>
    <property type="match status" value="1"/>
</dbReference>
<evidence type="ECO:0000259" key="1">
    <source>
        <dbReference type="Pfam" id="PF03544"/>
    </source>
</evidence>
<dbReference type="Gene3D" id="2.20.110.10">
    <property type="entry name" value="Histone H3 K4-specific methyltransferase SET7/9 N-terminal domain"/>
    <property type="match status" value="1"/>
</dbReference>
<dbReference type="InterPro" id="IPR037682">
    <property type="entry name" value="TonB_C"/>
</dbReference>
<dbReference type="Gene3D" id="3.30.1150.10">
    <property type="match status" value="1"/>
</dbReference>
<dbReference type="SUPFAM" id="SSF74653">
    <property type="entry name" value="TolA/TonB C-terminal domain"/>
    <property type="match status" value="1"/>
</dbReference>
<dbReference type="GO" id="GO:0055085">
    <property type="term" value="P:transmembrane transport"/>
    <property type="evidence" value="ECO:0007669"/>
    <property type="project" value="InterPro"/>
</dbReference>
<keyword evidence="3" id="KW-1185">Reference proteome</keyword>
<feature type="domain" description="TonB C-terminal" evidence="1">
    <location>
        <begin position="170"/>
        <end position="232"/>
    </location>
</feature>
<evidence type="ECO:0000313" key="2">
    <source>
        <dbReference type="EMBL" id="AWI26497.1"/>
    </source>
</evidence>
<dbReference type="OrthoDB" id="9812355at2"/>
<dbReference type="PANTHER" id="PTHR33446:SF2">
    <property type="entry name" value="PROTEIN TONB"/>
    <property type="match status" value="1"/>
</dbReference>
<dbReference type="GO" id="GO:0031992">
    <property type="term" value="F:energy transducer activity"/>
    <property type="evidence" value="ECO:0007669"/>
    <property type="project" value="TreeGrafter"/>
</dbReference>
<dbReference type="GO" id="GO:0098797">
    <property type="term" value="C:plasma membrane protein complex"/>
    <property type="evidence" value="ECO:0007669"/>
    <property type="project" value="TreeGrafter"/>
</dbReference>
<dbReference type="EMBL" id="CP029187">
    <property type="protein sequence ID" value="AWI26497.1"/>
    <property type="molecule type" value="Genomic_DNA"/>
</dbReference>
<accession>A0A2S1SJH0</accession>
<dbReference type="AlphaFoldDB" id="A0A2S1SJH0"/>